<dbReference type="Proteomes" id="UP000095705">
    <property type="component" value="Plasmid pACMP2"/>
</dbReference>
<geneLocation type="plasmid" evidence="2">
    <name>pacmp2</name>
</geneLocation>
<name>A0A1E5NXE6_9ACTN</name>
<accession>A0A1E5NXE6</accession>
<keyword evidence="2" id="KW-1185">Reference proteome</keyword>
<protein>
    <submittedName>
        <fullName evidence="1">Uncharacterized protein</fullName>
    </submittedName>
</protein>
<gene>
    <name evidence="1" type="ORF">BGK67_35315</name>
</gene>
<evidence type="ECO:0000313" key="1">
    <source>
        <dbReference type="EMBL" id="OEJ20906.1"/>
    </source>
</evidence>
<sequence>MHAELDTKAFREIDGAALYLATYYEWSQGRPRLVTAAADNNAAYWTVRQADFGAEQTVHQSPDSELVRLVDAQDGAVLTTIIPVGDDLLDHHTPTLAEARTLPLARHWKANRLFTGHSISSPEAADRYELRDLLVRAARRGDTVATSPNLIIVRDIEQRQVAYIRDGWHPDTARPSVPTLQAMLNRRS</sequence>
<evidence type="ECO:0000313" key="2">
    <source>
        <dbReference type="Proteomes" id="UP000095705"/>
    </source>
</evidence>
<dbReference type="AlphaFoldDB" id="A0A1E5NXE6"/>
<dbReference type="RefSeq" id="WP_069918055.1">
    <property type="nucleotide sequence ID" value="NZ_CM007204.1"/>
</dbReference>
<proteinExistence type="predicted"/>
<keyword evidence="1" id="KW-0614">Plasmid</keyword>
<dbReference type="EMBL" id="MEHK01000006">
    <property type="protein sequence ID" value="OEJ20906.1"/>
    <property type="molecule type" value="Genomic_DNA"/>
</dbReference>
<comment type="caution">
    <text evidence="1">The sequence shown here is derived from an EMBL/GenBank/DDBJ whole genome shotgun (WGS) entry which is preliminary data.</text>
</comment>
<reference evidence="1 2" key="1">
    <citation type="submission" date="2016-08" db="EMBL/GenBank/DDBJ databases">
        <title>The complete genome of Streptomyces subrutilus 10-1-1.</title>
        <authorList>
            <person name="Chen X."/>
        </authorList>
    </citation>
    <scope>NUCLEOTIDE SEQUENCE [LARGE SCALE GENOMIC DNA]</scope>
    <source>
        <strain evidence="1 2">10-1-1</strain>
        <plasmid evidence="2">pacmp2</plasmid>
    </source>
</reference>
<organism evidence="1 2">
    <name type="scientific">Streptomyces subrutilus</name>
    <dbReference type="NCBI Taxonomy" id="36818"/>
    <lineage>
        <taxon>Bacteria</taxon>
        <taxon>Bacillati</taxon>
        <taxon>Actinomycetota</taxon>
        <taxon>Actinomycetes</taxon>
        <taxon>Kitasatosporales</taxon>
        <taxon>Streptomycetaceae</taxon>
        <taxon>Streptomyces</taxon>
    </lineage>
</organism>